<comment type="caution">
    <text evidence="2">The sequence shown here is derived from an EMBL/GenBank/DDBJ whole genome shotgun (WGS) entry which is preliminary data.</text>
</comment>
<dbReference type="NCBIfam" id="TIGR00229">
    <property type="entry name" value="sensory_box"/>
    <property type="match status" value="1"/>
</dbReference>
<dbReference type="Proteomes" id="UP001595872">
    <property type="component" value="Unassembled WGS sequence"/>
</dbReference>
<sequence>MGPLLGDDERAAAFCAADTPLLIVDTGLVIRDVNRAYLTATGRDHDELVGTPMFEAFPDNPADPAADGVAKVSASFERVFRHGRRDHMVLQRYDIPPRGDGDAFLRRYWTRVNSPLRDRDGRLIGAIHHVEDVTGVVDAVRGLDPSAEPEGEPPLDARAWTALIRALARETHMLRRDGSDRDRIGRALGTHVLVEQARGVIAGRDDISVDQALSRLRQYARREGLPLGAVARAVVEDGLAI</sequence>
<dbReference type="Gene3D" id="3.30.450.20">
    <property type="entry name" value="PAS domain"/>
    <property type="match status" value="1"/>
</dbReference>
<feature type="domain" description="ANTAR" evidence="1">
    <location>
        <begin position="174"/>
        <end position="235"/>
    </location>
</feature>
<evidence type="ECO:0000259" key="1">
    <source>
        <dbReference type="PROSITE" id="PS50921"/>
    </source>
</evidence>
<dbReference type="Pfam" id="PF03861">
    <property type="entry name" value="ANTAR"/>
    <property type="match status" value="1"/>
</dbReference>
<name>A0ABV9U1K3_9ACTN</name>
<proteinExistence type="predicted"/>
<gene>
    <name evidence="2" type="ORF">ACFPCY_19495</name>
</gene>
<dbReference type="InterPro" id="IPR036388">
    <property type="entry name" value="WH-like_DNA-bd_sf"/>
</dbReference>
<dbReference type="CDD" id="cd00130">
    <property type="entry name" value="PAS"/>
    <property type="match status" value="1"/>
</dbReference>
<dbReference type="InterPro" id="IPR035965">
    <property type="entry name" value="PAS-like_dom_sf"/>
</dbReference>
<evidence type="ECO:0000313" key="3">
    <source>
        <dbReference type="Proteomes" id="UP001595872"/>
    </source>
</evidence>
<dbReference type="InterPro" id="IPR005561">
    <property type="entry name" value="ANTAR"/>
</dbReference>
<organism evidence="2 3">
    <name type="scientific">Actinomadura gamaensis</name>
    <dbReference type="NCBI Taxonomy" id="1763541"/>
    <lineage>
        <taxon>Bacteria</taxon>
        <taxon>Bacillati</taxon>
        <taxon>Actinomycetota</taxon>
        <taxon>Actinomycetes</taxon>
        <taxon>Streptosporangiales</taxon>
        <taxon>Thermomonosporaceae</taxon>
        <taxon>Actinomadura</taxon>
    </lineage>
</organism>
<accession>A0ABV9U1K3</accession>
<dbReference type="SMART" id="SM00091">
    <property type="entry name" value="PAS"/>
    <property type="match status" value="1"/>
</dbReference>
<dbReference type="InterPro" id="IPR000014">
    <property type="entry name" value="PAS"/>
</dbReference>
<dbReference type="Pfam" id="PF08448">
    <property type="entry name" value="PAS_4"/>
    <property type="match status" value="1"/>
</dbReference>
<evidence type="ECO:0000313" key="2">
    <source>
        <dbReference type="EMBL" id="MFC4909516.1"/>
    </source>
</evidence>
<dbReference type="InterPro" id="IPR013656">
    <property type="entry name" value="PAS_4"/>
</dbReference>
<reference evidence="3" key="1">
    <citation type="journal article" date="2019" name="Int. J. Syst. Evol. Microbiol.">
        <title>The Global Catalogue of Microorganisms (GCM) 10K type strain sequencing project: providing services to taxonomists for standard genome sequencing and annotation.</title>
        <authorList>
            <consortium name="The Broad Institute Genomics Platform"/>
            <consortium name="The Broad Institute Genome Sequencing Center for Infectious Disease"/>
            <person name="Wu L."/>
            <person name="Ma J."/>
        </authorList>
    </citation>
    <scope>NUCLEOTIDE SEQUENCE [LARGE SCALE GENOMIC DNA]</scope>
    <source>
        <strain evidence="3">KLKA75</strain>
    </source>
</reference>
<dbReference type="SMART" id="SM01012">
    <property type="entry name" value="ANTAR"/>
    <property type="match status" value="1"/>
</dbReference>
<dbReference type="PROSITE" id="PS50921">
    <property type="entry name" value="ANTAR"/>
    <property type="match status" value="1"/>
</dbReference>
<dbReference type="SUPFAM" id="SSF55785">
    <property type="entry name" value="PYP-like sensor domain (PAS domain)"/>
    <property type="match status" value="1"/>
</dbReference>
<dbReference type="Gene3D" id="1.10.10.10">
    <property type="entry name" value="Winged helix-like DNA-binding domain superfamily/Winged helix DNA-binding domain"/>
    <property type="match status" value="1"/>
</dbReference>
<protein>
    <submittedName>
        <fullName evidence="2">PAS domain-containing protein</fullName>
    </submittedName>
</protein>
<keyword evidence="3" id="KW-1185">Reference proteome</keyword>
<dbReference type="RefSeq" id="WP_378257086.1">
    <property type="nucleotide sequence ID" value="NZ_JBHSIT010000005.1"/>
</dbReference>
<dbReference type="EMBL" id="JBHSIT010000005">
    <property type="protein sequence ID" value="MFC4909516.1"/>
    <property type="molecule type" value="Genomic_DNA"/>
</dbReference>